<name>A0A8J9T8Z1_PHATR</name>
<dbReference type="EMBL" id="OU594954">
    <property type="protein sequence ID" value="CAG9280227.1"/>
    <property type="molecule type" value="Genomic_DNA"/>
</dbReference>
<accession>A0A8J9T8Z1</accession>
<protein>
    <recommendedName>
        <fullName evidence="3">Methyltransferase domain-containing protein</fullName>
    </recommendedName>
</protein>
<dbReference type="InterPro" id="IPR025714">
    <property type="entry name" value="Methyltranfer_dom"/>
</dbReference>
<feature type="region of interest" description="Disordered" evidence="1">
    <location>
        <begin position="79"/>
        <end position="110"/>
    </location>
</feature>
<evidence type="ECO:0000256" key="2">
    <source>
        <dbReference type="SAM" id="SignalP"/>
    </source>
</evidence>
<evidence type="ECO:0000313" key="4">
    <source>
        <dbReference type="EMBL" id="CAG9280227.1"/>
    </source>
</evidence>
<dbReference type="Pfam" id="PF13679">
    <property type="entry name" value="Methyltransf_32"/>
    <property type="match status" value="1"/>
</dbReference>
<organism evidence="4">
    <name type="scientific">Phaeodactylum tricornutum</name>
    <name type="common">Diatom</name>
    <dbReference type="NCBI Taxonomy" id="2850"/>
    <lineage>
        <taxon>Eukaryota</taxon>
        <taxon>Sar</taxon>
        <taxon>Stramenopiles</taxon>
        <taxon>Ochrophyta</taxon>
        <taxon>Bacillariophyta</taxon>
        <taxon>Bacillariophyceae</taxon>
        <taxon>Bacillariophycidae</taxon>
        <taxon>Naviculales</taxon>
        <taxon>Phaeodactylaceae</taxon>
        <taxon>Phaeodactylum</taxon>
    </lineage>
</organism>
<dbReference type="InterPro" id="IPR029063">
    <property type="entry name" value="SAM-dependent_MTases_sf"/>
</dbReference>
<feature type="chain" id="PRO_5035435688" description="Methyltransferase domain-containing protein" evidence="2">
    <location>
        <begin position="27"/>
        <end position="613"/>
    </location>
</feature>
<evidence type="ECO:0000259" key="3">
    <source>
        <dbReference type="Pfam" id="PF13679"/>
    </source>
</evidence>
<dbReference type="PANTHER" id="PTHR13369">
    <property type="match status" value="1"/>
</dbReference>
<sequence length="613" mass="67773">MVGKSAMTMGAVAVLLFVACARLVSALLPTTTTRGRKGLSSRLVYSGASPSPDRGTSPYFPQITARRFGTFPRLLQSPDTQRLPRRVVSTSLSASRTTNHPPSKVSVASNRSSREEHLGLFLQHTQESLRNGSFVSLTLHGPSKKVLQQQVTDETRGAIRLVAGRLVQVKHATKLQVTIKYHLATDIVKNWDLDVAGEWMEALFTAWAMPRNGEHDRTRSERNRFVAEAASEWGDEVLYAAPGTPLAIQRGTLETVTTIWDLQVQHKLKKPRLVSKPTPERNGIDGPSQTSFVPLAHDRVKQGPVPTKAAFLQALGVTNEHGKPRAGMASKLRQCQKFVEIVHQHIRQALPTTDTQSSIEVVDMGCGRGYLTFALHHFLRQQYQTANVQSRGIDVRPKLVDEINGIAQALGKDMEGLVFEQGTIESHLAKARAQRLANSDANDSLRVLIALHACDTATDDALWSGIMGDSHVIVVAPCCHRQVRPQLNQHANQNPSHALGDVLRHNIYRERMAETVTDSIRALLMELAGYQVQVFEFIGGEHTSKNVMLTGVKRFDRYPTNGDAEDLRRRLRELASLHGIHKHTLASFMGESLLLDDASQASLPLSKNRMPPL</sequence>
<dbReference type="AlphaFoldDB" id="A0A8J9T8Z1"/>
<feature type="domain" description="Methyltransferase" evidence="3">
    <location>
        <begin position="331"/>
        <end position="485"/>
    </location>
</feature>
<proteinExistence type="predicted"/>
<dbReference type="SUPFAM" id="SSF53335">
    <property type="entry name" value="S-adenosyl-L-methionine-dependent methyltransferases"/>
    <property type="match status" value="1"/>
</dbReference>
<gene>
    <name evidence="4" type="ORF">PTTT1_LOCUS12609</name>
</gene>
<dbReference type="Proteomes" id="UP000836788">
    <property type="component" value="Chromosome 13"/>
</dbReference>
<dbReference type="GO" id="GO:0005737">
    <property type="term" value="C:cytoplasm"/>
    <property type="evidence" value="ECO:0007669"/>
    <property type="project" value="TreeGrafter"/>
</dbReference>
<dbReference type="Gene3D" id="3.40.50.150">
    <property type="entry name" value="Vaccinia Virus protein VP39"/>
    <property type="match status" value="1"/>
</dbReference>
<reference evidence="4" key="1">
    <citation type="submission" date="2022-02" db="EMBL/GenBank/DDBJ databases">
        <authorList>
            <person name="Giguere J D."/>
        </authorList>
    </citation>
    <scope>NUCLEOTIDE SEQUENCE</scope>
    <source>
        <strain evidence="4">CCAP 1055/1</strain>
    </source>
</reference>
<feature type="compositionally biased region" description="Polar residues" evidence="1">
    <location>
        <begin position="88"/>
        <end position="110"/>
    </location>
</feature>
<dbReference type="PANTHER" id="PTHR13369:SF3">
    <property type="entry name" value="METHYLTRANSFERASE DOMAIN-CONTAINING PROTEIN"/>
    <property type="match status" value="1"/>
</dbReference>
<keyword evidence="2" id="KW-0732">Signal</keyword>
<feature type="signal peptide" evidence="2">
    <location>
        <begin position="1"/>
        <end position="26"/>
    </location>
</feature>
<evidence type="ECO:0000256" key="1">
    <source>
        <dbReference type="SAM" id="MobiDB-lite"/>
    </source>
</evidence>